<reference evidence="1" key="1">
    <citation type="submission" date="2022-05" db="EMBL/GenBank/DDBJ databases">
        <title>Chromosome-level genome of Chaenocephalus aceratus.</title>
        <authorList>
            <person name="Park H."/>
        </authorList>
    </citation>
    <scope>NUCLEOTIDE SEQUENCE</scope>
    <source>
        <strain evidence="1">KU_202001</strain>
    </source>
</reference>
<dbReference type="EMBL" id="CM043795">
    <property type="protein sequence ID" value="KAI4817418.1"/>
    <property type="molecule type" value="Genomic_DNA"/>
</dbReference>
<dbReference type="Proteomes" id="UP001057452">
    <property type="component" value="Chromosome 11"/>
</dbReference>
<accession>A0ACB9WVH1</accession>
<comment type="caution">
    <text evidence="1">The sequence shown here is derived from an EMBL/GenBank/DDBJ whole genome shotgun (WGS) entry which is preliminary data.</text>
</comment>
<sequence>MHSVMLRTDILASQDLNVEMYFDVSSASSGGRPSPTSPPPPLPGARCRGITFQQGVHSAPQMLPVDRCSPQATTWARPSLWCQSAQLAEAAVLLPLSDALCALWDGDRKANE</sequence>
<gene>
    <name evidence="1" type="ORF">KUCAC02_010819</name>
</gene>
<evidence type="ECO:0000313" key="1">
    <source>
        <dbReference type="EMBL" id="KAI4817418.1"/>
    </source>
</evidence>
<proteinExistence type="predicted"/>
<name>A0ACB9WVH1_CHAAC</name>
<evidence type="ECO:0000313" key="2">
    <source>
        <dbReference type="Proteomes" id="UP001057452"/>
    </source>
</evidence>
<organism evidence="1 2">
    <name type="scientific">Chaenocephalus aceratus</name>
    <name type="common">Blackfin icefish</name>
    <name type="synonym">Chaenichthys aceratus</name>
    <dbReference type="NCBI Taxonomy" id="36190"/>
    <lineage>
        <taxon>Eukaryota</taxon>
        <taxon>Metazoa</taxon>
        <taxon>Chordata</taxon>
        <taxon>Craniata</taxon>
        <taxon>Vertebrata</taxon>
        <taxon>Euteleostomi</taxon>
        <taxon>Actinopterygii</taxon>
        <taxon>Neopterygii</taxon>
        <taxon>Teleostei</taxon>
        <taxon>Neoteleostei</taxon>
        <taxon>Acanthomorphata</taxon>
        <taxon>Eupercaria</taxon>
        <taxon>Perciformes</taxon>
        <taxon>Notothenioidei</taxon>
        <taxon>Channichthyidae</taxon>
        <taxon>Chaenocephalus</taxon>
    </lineage>
</organism>
<keyword evidence="2" id="KW-1185">Reference proteome</keyword>
<protein>
    <submittedName>
        <fullName evidence="1">Uncharacterized protein</fullName>
    </submittedName>
</protein>